<evidence type="ECO:0000256" key="4">
    <source>
        <dbReference type="ARBA" id="ARBA00022764"/>
    </source>
</evidence>
<evidence type="ECO:0000256" key="6">
    <source>
        <dbReference type="SAM" id="SignalP"/>
    </source>
</evidence>
<dbReference type="PANTHER" id="PTHR30251">
    <property type="entry name" value="PILUS ASSEMBLY CHAPERONE"/>
    <property type="match status" value="1"/>
</dbReference>
<dbReference type="InterPro" id="IPR016147">
    <property type="entry name" value="Pili_assmbl_chaperone_N"/>
</dbReference>
<dbReference type="Gene3D" id="2.60.40.10">
    <property type="entry name" value="Immunoglobulins"/>
    <property type="match status" value="2"/>
</dbReference>
<dbReference type="InterPro" id="IPR001829">
    <property type="entry name" value="Pili_assmbl_chaperone_bac"/>
</dbReference>
<evidence type="ECO:0000256" key="1">
    <source>
        <dbReference type="ARBA" id="ARBA00004418"/>
    </source>
</evidence>
<feature type="domain" description="Pili assembly chaperone N-terminal" evidence="7">
    <location>
        <begin position="23"/>
        <end position="142"/>
    </location>
</feature>
<accession>A0A0C2N1Z5</accession>
<evidence type="ECO:0000313" key="8">
    <source>
        <dbReference type="EMBL" id="KII67922.1"/>
    </source>
</evidence>
<dbReference type="AlphaFoldDB" id="A0A0C2N1Z5"/>
<dbReference type="SUPFAM" id="SSF49354">
    <property type="entry name" value="PapD-like"/>
    <property type="match status" value="1"/>
</dbReference>
<keyword evidence="5" id="KW-0143">Chaperone</keyword>
<evidence type="ECO:0000313" key="9">
    <source>
        <dbReference type="Proteomes" id="UP000031668"/>
    </source>
</evidence>
<sequence>MFKSLLKIVAVISLSASFVAHSGVVVDSTRHLYKEGTREISANLENKDNIPYLVKSWVEPREGNATSFFMVTPPLFRLEAKQKNTVRIFPNANIINAPKDRESVYYFNVMSIPPTSDADTDKNRIQLAVRHRMRLIYRPSSLQDLSINQEAKKLEWRKVNNKITVKNTTPFFIYFKSIKINGVELSGFINNIDAFATKEFSLPAGANGSEVEWKIATDNGGTGSAYSVSI</sequence>
<comment type="caution">
    <text evidence="8">The sequence shown here is derived from an EMBL/GenBank/DDBJ whole genome shotgun (WGS) entry which is preliminary data.</text>
</comment>
<protein>
    <submittedName>
        <fullName evidence="8">Putative fimbrial chaperone YraI</fullName>
    </submittedName>
</protein>
<keyword evidence="9" id="KW-1185">Reference proteome</keyword>
<evidence type="ECO:0000256" key="5">
    <source>
        <dbReference type="ARBA" id="ARBA00023186"/>
    </source>
</evidence>
<reference evidence="8 9" key="1">
    <citation type="journal article" date="2014" name="Genome Biol. Evol.">
        <title>The genome of the myxosporean Thelohanellus kitauei shows adaptations to nutrient acquisition within its fish host.</title>
        <authorList>
            <person name="Yang Y."/>
            <person name="Xiong J."/>
            <person name="Zhou Z."/>
            <person name="Huo F."/>
            <person name="Miao W."/>
            <person name="Ran C."/>
            <person name="Liu Y."/>
            <person name="Zhang J."/>
            <person name="Feng J."/>
            <person name="Wang M."/>
            <person name="Wang M."/>
            <person name="Wang L."/>
            <person name="Yao B."/>
        </authorList>
    </citation>
    <scope>NUCLEOTIDE SEQUENCE [LARGE SCALE GENOMIC DNA]</scope>
    <source>
        <strain evidence="8">Wuqing</strain>
    </source>
</reference>
<evidence type="ECO:0000259" key="7">
    <source>
        <dbReference type="Pfam" id="PF00345"/>
    </source>
</evidence>
<dbReference type="Proteomes" id="UP000031668">
    <property type="component" value="Unassembled WGS sequence"/>
</dbReference>
<dbReference type="Pfam" id="PF00345">
    <property type="entry name" value="PapD_N"/>
    <property type="match status" value="1"/>
</dbReference>
<gene>
    <name evidence="8" type="ORF">RF11_04586</name>
</gene>
<dbReference type="GO" id="GO:0071555">
    <property type="term" value="P:cell wall organization"/>
    <property type="evidence" value="ECO:0007669"/>
    <property type="project" value="InterPro"/>
</dbReference>
<dbReference type="PANTHER" id="PTHR30251:SF2">
    <property type="entry name" value="FIMBRIAL CHAPERONE YADV-RELATED"/>
    <property type="match status" value="1"/>
</dbReference>
<dbReference type="InterPro" id="IPR013783">
    <property type="entry name" value="Ig-like_fold"/>
</dbReference>
<dbReference type="InterPro" id="IPR008962">
    <property type="entry name" value="PapD-like_sf"/>
</dbReference>
<comment type="subcellular location">
    <subcellularLocation>
        <location evidence="1">Periplasm</location>
    </subcellularLocation>
</comment>
<comment type="similarity">
    <text evidence="2">Belongs to the periplasmic pilus chaperone family.</text>
</comment>
<proteinExistence type="inferred from homology"/>
<organism evidence="8 9">
    <name type="scientific">Thelohanellus kitauei</name>
    <name type="common">Myxosporean</name>
    <dbReference type="NCBI Taxonomy" id="669202"/>
    <lineage>
        <taxon>Eukaryota</taxon>
        <taxon>Metazoa</taxon>
        <taxon>Cnidaria</taxon>
        <taxon>Myxozoa</taxon>
        <taxon>Myxosporea</taxon>
        <taxon>Bivalvulida</taxon>
        <taxon>Platysporina</taxon>
        <taxon>Myxobolidae</taxon>
        <taxon>Thelohanellus</taxon>
    </lineage>
</organism>
<keyword evidence="3 6" id="KW-0732">Signal</keyword>
<dbReference type="InterPro" id="IPR050643">
    <property type="entry name" value="Periplasmic_pilus_chap"/>
</dbReference>
<evidence type="ECO:0000256" key="3">
    <source>
        <dbReference type="ARBA" id="ARBA00022729"/>
    </source>
</evidence>
<evidence type="ECO:0000256" key="2">
    <source>
        <dbReference type="ARBA" id="ARBA00007399"/>
    </source>
</evidence>
<dbReference type="EMBL" id="JWZT01003008">
    <property type="protein sequence ID" value="KII67922.1"/>
    <property type="molecule type" value="Genomic_DNA"/>
</dbReference>
<dbReference type="OrthoDB" id="10266994at2759"/>
<keyword evidence="4" id="KW-0574">Periplasm</keyword>
<feature type="chain" id="PRO_5002152726" evidence="6">
    <location>
        <begin position="22"/>
        <end position="230"/>
    </location>
</feature>
<feature type="signal peptide" evidence="6">
    <location>
        <begin position="1"/>
        <end position="21"/>
    </location>
</feature>
<dbReference type="PRINTS" id="PR00969">
    <property type="entry name" value="CHAPERONPILI"/>
</dbReference>
<dbReference type="InterPro" id="IPR036316">
    <property type="entry name" value="Pili_assmbl_chap_C_dom_sf"/>
</dbReference>
<dbReference type="SUPFAM" id="SSF49584">
    <property type="entry name" value="Periplasmic chaperone C-domain"/>
    <property type="match status" value="1"/>
</dbReference>
<name>A0A0C2N1Z5_THEKT</name>